<name>A0AAU7SW44_9GAMM</name>
<dbReference type="AlphaFoldDB" id="A0AAU7SW44"/>
<proteinExistence type="predicted"/>
<reference evidence="1" key="1">
    <citation type="submission" date="2024-06" db="EMBL/GenBank/DDBJ databases">
        <authorList>
            <person name="Song Z."/>
        </authorList>
    </citation>
    <scope>NUCLEOTIDE SEQUENCE</scope>
    <source>
        <strain evidence="1">A1-4-2</strain>
    </source>
</reference>
<sequence length="199" mass="23077">MIKDLERILQIAFKNAKQQCNSEESCQLEMIERKKHNDRSKQWIAHLAAQLLQFTKESNKTNDPEFCAFYRNNANLEDRKIFGLNEFLFDIVIAQMIEFESAHKKAKFKAIRNAKWLVESEFQTGTSRPLLLDINKLALGAAENKLFIMSNSDKSVMKSWVTDTIKKLMDDGKANVFLAVVPHPRDWTNKDIIEVEQIV</sequence>
<dbReference type="RefSeq" id="WP_349927483.1">
    <property type="nucleotide sequence ID" value="NZ_CP157981.1"/>
</dbReference>
<organism evidence="1">
    <name type="scientific">Acinetobacter sp. A1-4-2</name>
    <dbReference type="NCBI Taxonomy" id="3156489"/>
    <lineage>
        <taxon>Bacteria</taxon>
        <taxon>Pseudomonadati</taxon>
        <taxon>Pseudomonadota</taxon>
        <taxon>Gammaproteobacteria</taxon>
        <taxon>Moraxellales</taxon>
        <taxon>Moraxellaceae</taxon>
        <taxon>Acinetobacter</taxon>
    </lineage>
</organism>
<gene>
    <name evidence="1" type="ORF">ABJ384_11660</name>
</gene>
<evidence type="ECO:0000313" key="1">
    <source>
        <dbReference type="EMBL" id="XBU15097.1"/>
    </source>
</evidence>
<protein>
    <submittedName>
        <fullName evidence="1">Uncharacterized protein</fullName>
    </submittedName>
</protein>
<accession>A0AAU7SW44</accession>
<dbReference type="EMBL" id="CP157981">
    <property type="protein sequence ID" value="XBU15097.1"/>
    <property type="molecule type" value="Genomic_DNA"/>
</dbReference>